<name>K5VS88_AGABU</name>
<dbReference type="HOGENOM" id="CLU_2855720_0_0_1"/>
<organism evidence="2 3">
    <name type="scientific">Agaricus bisporus var. burnettii (strain JB137-S8 / ATCC MYA-4627 / FGSC 10392)</name>
    <name type="common">White button mushroom</name>
    <dbReference type="NCBI Taxonomy" id="597362"/>
    <lineage>
        <taxon>Eukaryota</taxon>
        <taxon>Fungi</taxon>
        <taxon>Dikarya</taxon>
        <taxon>Basidiomycota</taxon>
        <taxon>Agaricomycotina</taxon>
        <taxon>Agaricomycetes</taxon>
        <taxon>Agaricomycetidae</taxon>
        <taxon>Agaricales</taxon>
        <taxon>Agaricineae</taxon>
        <taxon>Agaricaceae</taxon>
        <taxon>Agaricus</taxon>
    </lineage>
</organism>
<reference evidence="3" key="1">
    <citation type="journal article" date="2012" name="Proc. Natl. Acad. Sci. U.S.A.">
        <title>Genome sequence of the button mushroom Agaricus bisporus reveals mechanisms governing adaptation to a humic-rich ecological niche.</title>
        <authorList>
            <person name="Morin E."/>
            <person name="Kohler A."/>
            <person name="Baker A.R."/>
            <person name="Foulongne-Oriol M."/>
            <person name="Lombard V."/>
            <person name="Nagy L.G."/>
            <person name="Ohm R.A."/>
            <person name="Patyshakuliyeva A."/>
            <person name="Brun A."/>
            <person name="Aerts A.L."/>
            <person name="Bailey A.M."/>
            <person name="Billette C."/>
            <person name="Coutinho P.M."/>
            <person name="Deakin G."/>
            <person name="Doddapaneni H."/>
            <person name="Floudas D."/>
            <person name="Grimwood J."/>
            <person name="Hilden K."/>
            <person name="Kuees U."/>
            <person name="LaButti K.M."/>
            <person name="Lapidus A."/>
            <person name="Lindquist E.A."/>
            <person name="Lucas S.M."/>
            <person name="Murat C."/>
            <person name="Riley R.W."/>
            <person name="Salamov A.A."/>
            <person name="Schmutz J."/>
            <person name="Subramanian V."/>
            <person name="Woesten H.A.B."/>
            <person name="Xu J."/>
            <person name="Eastwood D.C."/>
            <person name="Foster G.D."/>
            <person name="Sonnenberg A.S."/>
            <person name="Cullen D."/>
            <person name="de Vries R.P."/>
            <person name="Lundell T."/>
            <person name="Hibbett D.S."/>
            <person name="Henrissat B."/>
            <person name="Burton K.S."/>
            <person name="Kerrigan R.W."/>
            <person name="Challen M.P."/>
            <person name="Grigoriev I.V."/>
            <person name="Martin F."/>
        </authorList>
    </citation>
    <scope>NUCLEOTIDE SEQUENCE [LARGE SCALE GENOMIC DNA]</scope>
    <source>
        <strain evidence="3">JB137-S8 / ATCC MYA-4627 / FGSC 10392</strain>
    </source>
</reference>
<sequence length="65" mass="6961">MSLSMVSSRTHSSGEVSQAVSTHTPDGRRGYIAVEGRGGNHFRVTHVAANPCGCPLWTNTSWSKC</sequence>
<gene>
    <name evidence="2" type="ORF">AGABI1DRAFT_115257</name>
</gene>
<evidence type="ECO:0000256" key="1">
    <source>
        <dbReference type="SAM" id="MobiDB-lite"/>
    </source>
</evidence>
<dbReference type="AlphaFoldDB" id="K5VS88"/>
<dbReference type="InParanoid" id="K5VS88"/>
<proteinExistence type="predicted"/>
<accession>K5VS88</accession>
<dbReference type="RefSeq" id="XP_007331980.1">
    <property type="nucleotide sequence ID" value="XM_007331918.1"/>
</dbReference>
<evidence type="ECO:0000313" key="2">
    <source>
        <dbReference type="EMBL" id="EKM77329.1"/>
    </source>
</evidence>
<protein>
    <submittedName>
        <fullName evidence="2">Uncharacterized protein</fullName>
    </submittedName>
</protein>
<dbReference type="KEGG" id="abp:AGABI1DRAFT115257"/>
<dbReference type="OMA" id="CPLWTNT"/>
<feature type="non-terminal residue" evidence="2">
    <location>
        <position position="65"/>
    </location>
</feature>
<dbReference type="EMBL" id="JH971396">
    <property type="protein sequence ID" value="EKM77329.1"/>
    <property type="molecule type" value="Genomic_DNA"/>
</dbReference>
<feature type="region of interest" description="Disordered" evidence="1">
    <location>
        <begin position="1"/>
        <end position="31"/>
    </location>
</feature>
<keyword evidence="3" id="KW-1185">Reference proteome</keyword>
<dbReference type="GeneID" id="18824650"/>
<feature type="compositionally biased region" description="Polar residues" evidence="1">
    <location>
        <begin position="1"/>
        <end position="24"/>
    </location>
</feature>
<dbReference type="Proteomes" id="UP000008493">
    <property type="component" value="Unassembled WGS sequence"/>
</dbReference>
<evidence type="ECO:0000313" key="3">
    <source>
        <dbReference type="Proteomes" id="UP000008493"/>
    </source>
</evidence>